<dbReference type="Proteomes" id="UP000814140">
    <property type="component" value="Unassembled WGS sequence"/>
</dbReference>
<dbReference type="EMBL" id="MU277210">
    <property type="protein sequence ID" value="KAI0061799.1"/>
    <property type="molecule type" value="Genomic_DNA"/>
</dbReference>
<protein>
    <submittedName>
        <fullName evidence="1">Uncharacterized protein</fullName>
    </submittedName>
</protein>
<gene>
    <name evidence="1" type="ORF">BV25DRAFT_1826072</name>
</gene>
<organism evidence="1 2">
    <name type="scientific">Artomyces pyxidatus</name>
    <dbReference type="NCBI Taxonomy" id="48021"/>
    <lineage>
        <taxon>Eukaryota</taxon>
        <taxon>Fungi</taxon>
        <taxon>Dikarya</taxon>
        <taxon>Basidiomycota</taxon>
        <taxon>Agaricomycotina</taxon>
        <taxon>Agaricomycetes</taxon>
        <taxon>Russulales</taxon>
        <taxon>Auriscalpiaceae</taxon>
        <taxon>Artomyces</taxon>
    </lineage>
</organism>
<name>A0ACB8SZG5_9AGAM</name>
<evidence type="ECO:0000313" key="2">
    <source>
        <dbReference type="Proteomes" id="UP000814140"/>
    </source>
</evidence>
<reference evidence="1" key="1">
    <citation type="submission" date="2021-03" db="EMBL/GenBank/DDBJ databases">
        <authorList>
            <consortium name="DOE Joint Genome Institute"/>
            <person name="Ahrendt S."/>
            <person name="Looney B.P."/>
            <person name="Miyauchi S."/>
            <person name="Morin E."/>
            <person name="Drula E."/>
            <person name="Courty P.E."/>
            <person name="Chicoki N."/>
            <person name="Fauchery L."/>
            <person name="Kohler A."/>
            <person name="Kuo A."/>
            <person name="Labutti K."/>
            <person name="Pangilinan J."/>
            <person name="Lipzen A."/>
            <person name="Riley R."/>
            <person name="Andreopoulos W."/>
            <person name="He G."/>
            <person name="Johnson J."/>
            <person name="Barry K.W."/>
            <person name="Grigoriev I.V."/>
            <person name="Nagy L."/>
            <person name="Hibbett D."/>
            <person name="Henrissat B."/>
            <person name="Matheny P.B."/>
            <person name="Labbe J."/>
            <person name="Martin F."/>
        </authorList>
    </citation>
    <scope>NUCLEOTIDE SEQUENCE</scope>
    <source>
        <strain evidence="1">HHB10654</strain>
    </source>
</reference>
<evidence type="ECO:0000313" key="1">
    <source>
        <dbReference type="EMBL" id="KAI0061799.1"/>
    </source>
</evidence>
<comment type="caution">
    <text evidence="1">The sequence shown here is derived from an EMBL/GenBank/DDBJ whole genome shotgun (WGS) entry which is preliminary data.</text>
</comment>
<proteinExistence type="predicted"/>
<keyword evidence="2" id="KW-1185">Reference proteome</keyword>
<accession>A0ACB8SZG5</accession>
<reference evidence="1" key="2">
    <citation type="journal article" date="2022" name="New Phytol.">
        <title>Evolutionary transition to the ectomycorrhizal habit in the genomes of a hyperdiverse lineage of mushroom-forming fungi.</title>
        <authorList>
            <person name="Looney B."/>
            <person name="Miyauchi S."/>
            <person name="Morin E."/>
            <person name="Drula E."/>
            <person name="Courty P.E."/>
            <person name="Kohler A."/>
            <person name="Kuo A."/>
            <person name="LaButti K."/>
            <person name="Pangilinan J."/>
            <person name="Lipzen A."/>
            <person name="Riley R."/>
            <person name="Andreopoulos W."/>
            <person name="He G."/>
            <person name="Johnson J."/>
            <person name="Nolan M."/>
            <person name="Tritt A."/>
            <person name="Barry K.W."/>
            <person name="Grigoriev I.V."/>
            <person name="Nagy L.G."/>
            <person name="Hibbett D."/>
            <person name="Henrissat B."/>
            <person name="Matheny P.B."/>
            <person name="Labbe J."/>
            <person name="Martin F.M."/>
        </authorList>
    </citation>
    <scope>NUCLEOTIDE SEQUENCE</scope>
    <source>
        <strain evidence="1">HHB10654</strain>
    </source>
</reference>
<sequence length="131" mass="15010">MFFLCSIFARAGRVCWVTQLVRRNYRRRGIACRLMKTLKHDTYTALGIASSHPAACLALLNAAGIYLKEVDLGFIQAHAREILTQLRGTIFELDPVDPPWYRACSPRFTLSKRVALRHSSRGTRVYFAHKR</sequence>